<name>A0ABR6YIL0_9BURK</name>
<sequence>MTLDEKISTRIDELIELGQQVLATRKHPSPGHITSDFVDVQIMNRWLTSCLSLVGRVFGESSPHYLRLQDQFPNYPKWPNAEQAFGVLLSVKDDFESGSLFSLRRLVEAELFDEFLEQAEHLLEAGYFHPSAIVTGSVLEDGLRKLCVANDVSLPVKPKLDWMNSELAKKAIYSKLVQKKITTIADLRNSAAHGKWDEFDASDVRSMLRDVRDIMTKHFS</sequence>
<evidence type="ECO:0000313" key="1">
    <source>
        <dbReference type="EMBL" id="MBC3883698.1"/>
    </source>
</evidence>
<accession>A0ABR6YIL0</accession>
<proteinExistence type="predicted"/>
<keyword evidence="2" id="KW-1185">Reference proteome</keyword>
<comment type="caution">
    <text evidence="1">The sequence shown here is derived from an EMBL/GenBank/DDBJ whole genome shotgun (WGS) entry which is preliminary data.</text>
</comment>
<dbReference type="RefSeq" id="WP_186861376.1">
    <property type="nucleotide sequence ID" value="NZ_JACOGC010000001.1"/>
</dbReference>
<organism evidence="1 2">
    <name type="scientific">Undibacterium griseum</name>
    <dbReference type="NCBI Taxonomy" id="2762295"/>
    <lineage>
        <taxon>Bacteria</taxon>
        <taxon>Pseudomonadati</taxon>
        <taxon>Pseudomonadota</taxon>
        <taxon>Betaproteobacteria</taxon>
        <taxon>Burkholderiales</taxon>
        <taxon>Oxalobacteraceae</taxon>
        <taxon>Undibacterium</taxon>
    </lineage>
</organism>
<gene>
    <name evidence="1" type="ORF">H8K27_00995</name>
</gene>
<reference evidence="1 2" key="1">
    <citation type="submission" date="2020-08" db="EMBL/GenBank/DDBJ databases">
        <title>Novel species isolated from subtropical streams in China.</title>
        <authorList>
            <person name="Lu H."/>
        </authorList>
    </citation>
    <scope>NUCLEOTIDE SEQUENCE [LARGE SCALE GENOMIC DNA]</scope>
    <source>
        <strain evidence="1 2">FT31W</strain>
    </source>
</reference>
<dbReference type="EMBL" id="JACOGC010000001">
    <property type="protein sequence ID" value="MBC3883698.1"/>
    <property type="molecule type" value="Genomic_DNA"/>
</dbReference>
<protein>
    <submittedName>
        <fullName evidence="1">DUF4145 domain-containing protein</fullName>
    </submittedName>
</protein>
<evidence type="ECO:0000313" key="2">
    <source>
        <dbReference type="Proteomes" id="UP000613113"/>
    </source>
</evidence>
<dbReference type="Proteomes" id="UP000613113">
    <property type="component" value="Unassembled WGS sequence"/>
</dbReference>